<dbReference type="PANTHER" id="PTHR46082">
    <property type="entry name" value="ATP/GTP-BINDING PROTEIN-RELATED"/>
    <property type="match status" value="1"/>
</dbReference>
<name>A0A5N6SYQ0_ASPPS</name>
<evidence type="ECO:0000259" key="1">
    <source>
        <dbReference type="Pfam" id="PF01048"/>
    </source>
</evidence>
<dbReference type="GO" id="GO:0009116">
    <property type="term" value="P:nucleoside metabolic process"/>
    <property type="evidence" value="ECO:0007669"/>
    <property type="project" value="InterPro"/>
</dbReference>
<dbReference type="Pfam" id="PF17106">
    <property type="entry name" value="NACHT_sigma"/>
    <property type="match status" value="1"/>
</dbReference>
<dbReference type="GO" id="GO:0003824">
    <property type="term" value="F:catalytic activity"/>
    <property type="evidence" value="ECO:0007669"/>
    <property type="project" value="InterPro"/>
</dbReference>
<protein>
    <submittedName>
        <fullName evidence="3">Nucleoside phosphorylase domain-containing protein</fullName>
    </submittedName>
</protein>
<dbReference type="InterPro" id="IPR035994">
    <property type="entry name" value="Nucleoside_phosphorylase_sf"/>
</dbReference>
<dbReference type="Gene3D" id="3.40.50.1580">
    <property type="entry name" value="Nucleoside phosphorylase domain"/>
    <property type="match status" value="1"/>
</dbReference>
<dbReference type="RefSeq" id="XP_031915871.1">
    <property type="nucleotide sequence ID" value="XM_032059382.1"/>
</dbReference>
<dbReference type="AlphaFoldDB" id="A0A5N6SYQ0"/>
<keyword evidence="4" id="KW-1185">Reference proteome</keyword>
<dbReference type="Proteomes" id="UP000325672">
    <property type="component" value="Unassembled WGS sequence"/>
</dbReference>
<gene>
    <name evidence="3" type="ORF">BDV38DRAFT_280723</name>
</gene>
<dbReference type="InterPro" id="IPR031353">
    <property type="entry name" value="NACHT_sigma"/>
</dbReference>
<dbReference type="EMBL" id="ML743564">
    <property type="protein sequence ID" value="KAE8139808.1"/>
    <property type="molecule type" value="Genomic_DNA"/>
</dbReference>
<feature type="domain" description="Nucleoside phosphorylase" evidence="1">
    <location>
        <begin position="9"/>
        <end position="302"/>
    </location>
</feature>
<organism evidence="3 4">
    <name type="scientific">Aspergillus pseudotamarii</name>
    <dbReference type="NCBI Taxonomy" id="132259"/>
    <lineage>
        <taxon>Eukaryota</taxon>
        <taxon>Fungi</taxon>
        <taxon>Dikarya</taxon>
        <taxon>Ascomycota</taxon>
        <taxon>Pezizomycotina</taxon>
        <taxon>Eurotiomycetes</taxon>
        <taxon>Eurotiomycetidae</taxon>
        <taxon>Eurotiales</taxon>
        <taxon>Aspergillaceae</taxon>
        <taxon>Aspergillus</taxon>
        <taxon>Aspergillus subgen. Circumdati</taxon>
    </lineage>
</organism>
<dbReference type="SUPFAM" id="SSF53167">
    <property type="entry name" value="Purine and uridine phosphorylases"/>
    <property type="match status" value="1"/>
</dbReference>
<evidence type="ECO:0000259" key="2">
    <source>
        <dbReference type="Pfam" id="PF17106"/>
    </source>
</evidence>
<evidence type="ECO:0000313" key="4">
    <source>
        <dbReference type="Proteomes" id="UP000325672"/>
    </source>
</evidence>
<dbReference type="PANTHER" id="PTHR46082:SF11">
    <property type="entry name" value="AAA+ ATPASE DOMAIN-CONTAINING PROTEIN-RELATED"/>
    <property type="match status" value="1"/>
</dbReference>
<accession>A0A5N6SYQ0</accession>
<feature type="domain" description="NACHT-NTPase sigma" evidence="2">
    <location>
        <begin position="333"/>
        <end position="372"/>
    </location>
</feature>
<reference evidence="3 4" key="1">
    <citation type="submission" date="2019-04" db="EMBL/GenBank/DDBJ databases">
        <title>Friends and foes A comparative genomics study of 23 Aspergillus species from section Flavi.</title>
        <authorList>
            <consortium name="DOE Joint Genome Institute"/>
            <person name="Kjaerbolling I."/>
            <person name="Vesth T."/>
            <person name="Frisvad J.C."/>
            <person name="Nybo J.L."/>
            <person name="Theobald S."/>
            <person name="Kildgaard S."/>
            <person name="Isbrandt T."/>
            <person name="Kuo A."/>
            <person name="Sato A."/>
            <person name="Lyhne E.K."/>
            <person name="Kogle M.E."/>
            <person name="Wiebenga A."/>
            <person name="Kun R.S."/>
            <person name="Lubbers R.J."/>
            <person name="Makela M.R."/>
            <person name="Barry K."/>
            <person name="Chovatia M."/>
            <person name="Clum A."/>
            <person name="Daum C."/>
            <person name="Haridas S."/>
            <person name="He G."/>
            <person name="LaButti K."/>
            <person name="Lipzen A."/>
            <person name="Mondo S."/>
            <person name="Riley R."/>
            <person name="Salamov A."/>
            <person name="Simmons B.A."/>
            <person name="Magnuson J.K."/>
            <person name="Henrissat B."/>
            <person name="Mortensen U.H."/>
            <person name="Larsen T.O."/>
            <person name="Devries R.P."/>
            <person name="Grigoriev I.V."/>
            <person name="Machida M."/>
            <person name="Baker S.E."/>
            <person name="Andersen M.R."/>
        </authorList>
    </citation>
    <scope>NUCLEOTIDE SEQUENCE [LARGE SCALE GENOMIC DNA]</scope>
    <source>
        <strain evidence="3 4">CBS 117625</strain>
    </source>
</reference>
<sequence length="381" mass="41050">MKLSYDDYTIAWICALPLEMAAAKAMLEETHESLPQPQADQNSYSLGEMSGHNIVLVCLPSGIYGTTSAATVLAQMLSTFPSIKVGLMVGIGGGVPSSSVDIRLGDVVVSMPSGSSGGVIQHDYGKALPDGFFQHTGSLNSPPQVLLSAVSHMRCNYMIKGSEIHATIMKTLDSNRYMEEQFSPPDRDLLFNATYQHPKNSLDCSQCDQCQVVKRIPRKSHEPQIHYGLVASGNQVIKDAETRDFLAQTLGVICFEMEAAGLMNQLPCLVIRGICDYCDSHKQKDWQSYAALSASAYAKVLLTAVPISSSKETRPRSHIQLNGKSKHGVVPSSTFNSYGSGAQFNATGNIQNNNTGSGNQFLGNFAGPVYFGQPPAASKDN</sequence>
<dbReference type="OrthoDB" id="1577640at2759"/>
<dbReference type="GeneID" id="43643592"/>
<dbReference type="InterPro" id="IPR000845">
    <property type="entry name" value="Nucleoside_phosphorylase_d"/>
</dbReference>
<dbReference type="Pfam" id="PF01048">
    <property type="entry name" value="PNP_UDP_1"/>
    <property type="match status" value="1"/>
</dbReference>
<proteinExistence type="predicted"/>
<dbReference type="InterPro" id="IPR053137">
    <property type="entry name" value="NLR-like"/>
</dbReference>
<dbReference type="CDD" id="cd09008">
    <property type="entry name" value="MTAN"/>
    <property type="match status" value="1"/>
</dbReference>
<evidence type="ECO:0000313" key="3">
    <source>
        <dbReference type="EMBL" id="KAE8139808.1"/>
    </source>
</evidence>